<comment type="caution">
    <text evidence="5">The sequence shown here is derived from an EMBL/GenBank/DDBJ whole genome shotgun (WGS) entry which is preliminary data.</text>
</comment>
<evidence type="ECO:0000313" key="5">
    <source>
        <dbReference type="EMBL" id="GAA2170337.1"/>
    </source>
</evidence>
<dbReference type="PANTHER" id="PTHR45953">
    <property type="entry name" value="IDURONATE 2-SULFATASE"/>
    <property type="match status" value="1"/>
</dbReference>
<evidence type="ECO:0000256" key="2">
    <source>
        <dbReference type="ARBA" id="ARBA00022801"/>
    </source>
</evidence>
<dbReference type="InterPro" id="IPR017850">
    <property type="entry name" value="Alkaline_phosphatase_core_sf"/>
</dbReference>
<keyword evidence="2" id="KW-0378">Hydrolase</keyword>
<organism evidence="5 6">
    <name type="scientific">Agrococcus versicolor</name>
    <dbReference type="NCBI Taxonomy" id="501482"/>
    <lineage>
        <taxon>Bacteria</taxon>
        <taxon>Bacillati</taxon>
        <taxon>Actinomycetota</taxon>
        <taxon>Actinomycetes</taxon>
        <taxon>Micrococcales</taxon>
        <taxon>Microbacteriaceae</taxon>
        <taxon>Agrococcus</taxon>
    </lineage>
</organism>
<proteinExistence type="predicted"/>
<evidence type="ECO:0000259" key="4">
    <source>
        <dbReference type="Pfam" id="PF00884"/>
    </source>
</evidence>
<accession>A0ABP5M8B0</accession>
<keyword evidence="1" id="KW-0479">Metal-binding</keyword>
<dbReference type="PANTHER" id="PTHR45953:SF1">
    <property type="entry name" value="IDURONATE 2-SULFATASE"/>
    <property type="match status" value="1"/>
</dbReference>
<dbReference type="Proteomes" id="UP001501599">
    <property type="component" value="Unassembled WGS sequence"/>
</dbReference>
<dbReference type="RefSeq" id="WP_344339103.1">
    <property type="nucleotide sequence ID" value="NZ_BAAAQT010000001.1"/>
</dbReference>
<dbReference type="EMBL" id="BAAAQT010000001">
    <property type="protein sequence ID" value="GAA2170337.1"/>
    <property type="molecule type" value="Genomic_DNA"/>
</dbReference>
<gene>
    <name evidence="5" type="ORF">GCM10009846_00330</name>
</gene>
<reference evidence="6" key="1">
    <citation type="journal article" date="2019" name="Int. J. Syst. Evol. Microbiol.">
        <title>The Global Catalogue of Microorganisms (GCM) 10K type strain sequencing project: providing services to taxonomists for standard genome sequencing and annotation.</title>
        <authorList>
            <consortium name="The Broad Institute Genomics Platform"/>
            <consortium name="The Broad Institute Genome Sequencing Center for Infectious Disease"/>
            <person name="Wu L."/>
            <person name="Ma J."/>
        </authorList>
    </citation>
    <scope>NUCLEOTIDE SEQUENCE [LARGE SCALE GENOMIC DNA]</scope>
    <source>
        <strain evidence="6">JCM 16026</strain>
    </source>
</reference>
<sequence>MTSDRTRPNILLITADEWPGRIAPGDERNAARIPTLDYLARLGTTYTRAYSECPVCIPARRSLLTGTSPRVHGDRTFQPDADMPDAPTLPAVLRDHGYQCFAVGKLHVYPQRDRVGFDDVLLSEEGRSTLGATDDYEAFLADEGHPGRQFTHGMSNNDYQVRPWHLPEHTHPTSWAATEMARMIRRRDPKRPAFWYLSFQAPHPPLVPPAAFLDMYDRADIDAPIRGDWVDDRLPFALRQVMDQWPMGDERDVAEARRGVYALCTQIDYALRVVLGTLREEGVLDDTIIVFTSDHGDMLGDHDLWAKRLFYESSARIPMLIVGTDGDDRIGVGSIDSRLLGLQDVMPTILELAGVPVPATSDGTSAVGVERRSHLYGEFGESANATRMVTDDRHKLVYYPAGNRLQLFDLVEDPGELVDLSDVQEHADTLGALRALLISELYGTDLAWLEDGQLVGMPDPGGVGSVDRGLHGVRGLHWPPPPITAHPGRVVGAPGEH</sequence>
<dbReference type="Pfam" id="PF00884">
    <property type="entry name" value="Sulfatase"/>
    <property type="match status" value="1"/>
</dbReference>
<keyword evidence="6" id="KW-1185">Reference proteome</keyword>
<evidence type="ECO:0000256" key="1">
    <source>
        <dbReference type="ARBA" id="ARBA00022723"/>
    </source>
</evidence>
<dbReference type="SUPFAM" id="SSF53649">
    <property type="entry name" value="Alkaline phosphatase-like"/>
    <property type="match status" value="1"/>
</dbReference>
<evidence type="ECO:0000313" key="6">
    <source>
        <dbReference type="Proteomes" id="UP001501599"/>
    </source>
</evidence>
<dbReference type="Gene3D" id="3.40.720.10">
    <property type="entry name" value="Alkaline Phosphatase, subunit A"/>
    <property type="match status" value="1"/>
</dbReference>
<feature type="region of interest" description="Disordered" evidence="3">
    <location>
        <begin position="477"/>
        <end position="497"/>
    </location>
</feature>
<feature type="domain" description="Sulfatase N-terminal" evidence="4">
    <location>
        <begin position="8"/>
        <end position="355"/>
    </location>
</feature>
<evidence type="ECO:0000256" key="3">
    <source>
        <dbReference type="SAM" id="MobiDB-lite"/>
    </source>
</evidence>
<dbReference type="InterPro" id="IPR000917">
    <property type="entry name" value="Sulfatase_N"/>
</dbReference>
<name>A0ABP5M8B0_9MICO</name>
<protein>
    <submittedName>
        <fullName evidence="5">Arylsulfatase</fullName>
    </submittedName>
</protein>